<feature type="non-terminal residue" evidence="1">
    <location>
        <position position="1"/>
    </location>
</feature>
<proteinExistence type="predicted"/>
<organism evidence="1 2">
    <name type="scientific">Pluteus cervinus</name>
    <dbReference type="NCBI Taxonomy" id="181527"/>
    <lineage>
        <taxon>Eukaryota</taxon>
        <taxon>Fungi</taxon>
        <taxon>Dikarya</taxon>
        <taxon>Basidiomycota</taxon>
        <taxon>Agaricomycotina</taxon>
        <taxon>Agaricomycetes</taxon>
        <taxon>Agaricomycetidae</taxon>
        <taxon>Agaricales</taxon>
        <taxon>Pluteineae</taxon>
        <taxon>Pluteaceae</taxon>
        <taxon>Pluteus</taxon>
    </lineage>
</organism>
<dbReference type="Proteomes" id="UP000308600">
    <property type="component" value="Unassembled WGS sequence"/>
</dbReference>
<protein>
    <submittedName>
        <fullName evidence="1">Uncharacterized protein</fullName>
    </submittedName>
</protein>
<evidence type="ECO:0000313" key="1">
    <source>
        <dbReference type="EMBL" id="TFK58470.1"/>
    </source>
</evidence>
<reference evidence="1 2" key="1">
    <citation type="journal article" date="2019" name="Nat. Ecol. Evol.">
        <title>Megaphylogeny resolves global patterns of mushroom evolution.</title>
        <authorList>
            <person name="Varga T."/>
            <person name="Krizsan K."/>
            <person name="Foldi C."/>
            <person name="Dima B."/>
            <person name="Sanchez-Garcia M."/>
            <person name="Sanchez-Ramirez S."/>
            <person name="Szollosi G.J."/>
            <person name="Szarkandi J.G."/>
            <person name="Papp V."/>
            <person name="Albert L."/>
            <person name="Andreopoulos W."/>
            <person name="Angelini C."/>
            <person name="Antonin V."/>
            <person name="Barry K.W."/>
            <person name="Bougher N.L."/>
            <person name="Buchanan P."/>
            <person name="Buyck B."/>
            <person name="Bense V."/>
            <person name="Catcheside P."/>
            <person name="Chovatia M."/>
            <person name="Cooper J."/>
            <person name="Damon W."/>
            <person name="Desjardin D."/>
            <person name="Finy P."/>
            <person name="Geml J."/>
            <person name="Haridas S."/>
            <person name="Hughes K."/>
            <person name="Justo A."/>
            <person name="Karasinski D."/>
            <person name="Kautmanova I."/>
            <person name="Kiss B."/>
            <person name="Kocsube S."/>
            <person name="Kotiranta H."/>
            <person name="LaButti K.M."/>
            <person name="Lechner B.E."/>
            <person name="Liimatainen K."/>
            <person name="Lipzen A."/>
            <person name="Lukacs Z."/>
            <person name="Mihaltcheva S."/>
            <person name="Morgado L.N."/>
            <person name="Niskanen T."/>
            <person name="Noordeloos M.E."/>
            <person name="Ohm R.A."/>
            <person name="Ortiz-Santana B."/>
            <person name="Ovrebo C."/>
            <person name="Racz N."/>
            <person name="Riley R."/>
            <person name="Savchenko A."/>
            <person name="Shiryaev A."/>
            <person name="Soop K."/>
            <person name="Spirin V."/>
            <person name="Szebenyi C."/>
            <person name="Tomsovsky M."/>
            <person name="Tulloss R.E."/>
            <person name="Uehling J."/>
            <person name="Grigoriev I.V."/>
            <person name="Vagvolgyi C."/>
            <person name="Papp T."/>
            <person name="Martin F.M."/>
            <person name="Miettinen O."/>
            <person name="Hibbett D.S."/>
            <person name="Nagy L.G."/>
        </authorList>
    </citation>
    <scope>NUCLEOTIDE SEQUENCE [LARGE SCALE GENOMIC DNA]</scope>
    <source>
        <strain evidence="1 2">NL-1719</strain>
    </source>
</reference>
<name>A0ACD2ZYD5_9AGAR</name>
<sequence>DSEEEEKDLDDEEQGSDDDEEDAGESEEVVNEVNEGAEKGGPSLSVNRNIPGSDSDQPVLMIFESNIYAML</sequence>
<keyword evidence="2" id="KW-1185">Reference proteome</keyword>
<accession>A0ACD2ZYD5</accession>
<gene>
    <name evidence="1" type="ORF">BDN72DRAFT_906699</name>
</gene>
<dbReference type="EMBL" id="ML209343">
    <property type="protein sequence ID" value="TFK58470.1"/>
    <property type="molecule type" value="Genomic_DNA"/>
</dbReference>
<evidence type="ECO:0000313" key="2">
    <source>
        <dbReference type="Proteomes" id="UP000308600"/>
    </source>
</evidence>